<organism evidence="2 3">
    <name type="scientific">Tsukamurella paurometabola</name>
    <name type="common">Corynebacterium paurometabolum</name>
    <dbReference type="NCBI Taxonomy" id="2061"/>
    <lineage>
        <taxon>Bacteria</taxon>
        <taxon>Bacillati</taxon>
        <taxon>Actinomycetota</taxon>
        <taxon>Actinomycetes</taxon>
        <taxon>Mycobacteriales</taxon>
        <taxon>Tsukamurellaceae</taxon>
        <taxon>Tsukamurella</taxon>
    </lineage>
</organism>
<evidence type="ECO:0000259" key="1">
    <source>
        <dbReference type="Pfam" id="PF07167"/>
    </source>
</evidence>
<evidence type="ECO:0000313" key="2">
    <source>
        <dbReference type="EMBL" id="MBS4103311.1"/>
    </source>
</evidence>
<gene>
    <name evidence="2" type="ORF">KFZ73_18955</name>
</gene>
<evidence type="ECO:0000313" key="3">
    <source>
        <dbReference type="Proteomes" id="UP000676853"/>
    </source>
</evidence>
<proteinExistence type="predicted"/>
<name>A0ABS5NGA6_TSUPA</name>
<accession>A0ABS5NGA6</accession>
<dbReference type="EMBL" id="JAGXOE010000058">
    <property type="protein sequence ID" value="MBS4103311.1"/>
    <property type="molecule type" value="Genomic_DNA"/>
</dbReference>
<dbReference type="Proteomes" id="UP000676853">
    <property type="component" value="Unassembled WGS sequence"/>
</dbReference>
<feature type="domain" description="Poly-beta-hydroxybutyrate polymerase N-terminal" evidence="1">
    <location>
        <begin position="80"/>
        <end position="147"/>
    </location>
</feature>
<protein>
    <submittedName>
        <fullName evidence="2">Poly(3-hydroxyalkanoate) polymerase</fullName>
    </submittedName>
</protein>
<dbReference type="InterPro" id="IPR010941">
    <property type="entry name" value="PhaC_N"/>
</dbReference>
<comment type="caution">
    <text evidence="2">The sequence shown here is derived from an EMBL/GenBank/DDBJ whole genome shotgun (WGS) entry which is preliminary data.</text>
</comment>
<reference evidence="2 3" key="1">
    <citation type="submission" date="2021-04" db="EMBL/GenBank/DDBJ databases">
        <title>Whole genome sequence analysis of a thiophenic sulfur metabolizing bacteria.</title>
        <authorList>
            <person name="Akhtar N."/>
            <person name="Akram J."/>
            <person name="Aslam A."/>
        </authorList>
    </citation>
    <scope>NUCLEOTIDE SEQUENCE [LARGE SCALE GENOMIC DNA]</scope>
    <source>
        <strain evidence="2 3">3OW</strain>
    </source>
</reference>
<sequence length="150" mass="16457">MTTTNTDNTPEDEFGAPLDMLLVNSTKSFASRMMPNAAWARMAQSLAGKPVTVAERGAGLVKELGLIAAGKSQRAPKKGDFRFSDPAWKENPLLRRVEQAYLAASDTADQLYEDADLDWKDAEKMRFVLDNAIEGLSPTNSPLLNPLGWK</sequence>
<dbReference type="Pfam" id="PF07167">
    <property type="entry name" value="PhaC_N"/>
    <property type="match status" value="1"/>
</dbReference>
<keyword evidence="3" id="KW-1185">Reference proteome</keyword>
<feature type="non-terminal residue" evidence="2">
    <location>
        <position position="150"/>
    </location>
</feature>